<evidence type="ECO:0008006" key="4">
    <source>
        <dbReference type="Google" id="ProtNLM"/>
    </source>
</evidence>
<dbReference type="EMBL" id="CP059851">
    <property type="protein sequence ID" value="QMW22988.1"/>
    <property type="molecule type" value="Genomic_DNA"/>
</dbReference>
<dbReference type="Gene3D" id="2.60.20.10">
    <property type="entry name" value="Crystallins"/>
    <property type="match status" value="1"/>
</dbReference>
<proteinExistence type="predicted"/>
<feature type="signal peptide" evidence="1">
    <location>
        <begin position="1"/>
        <end position="17"/>
    </location>
</feature>
<dbReference type="InterPro" id="IPR011024">
    <property type="entry name" value="G_crystallin-like"/>
</dbReference>
<evidence type="ECO:0000313" key="2">
    <source>
        <dbReference type="EMBL" id="QMW22988.1"/>
    </source>
</evidence>
<gene>
    <name evidence="2" type="ORF">H3309_00270</name>
</gene>
<reference evidence="2 3" key="1">
    <citation type="submission" date="2020-07" db="EMBL/GenBank/DDBJ databases">
        <title>Complete genome sequence for Sandaracinobacter sp. M6.</title>
        <authorList>
            <person name="Tang Y."/>
            <person name="Liu Q."/>
            <person name="Guo Z."/>
            <person name="Lei P."/>
            <person name="Huang B."/>
        </authorList>
    </citation>
    <scope>NUCLEOTIDE SEQUENCE [LARGE SCALE GENOMIC DNA]</scope>
    <source>
        <strain evidence="2 3">M6</strain>
    </source>
</reference>
<evidence type="ECO:0000256" key="1">
    <source>
        <dbReference type="SAM" id="SignalP"/>
    </source>
</evidence>
<accession>A0A7G5IHZ6</accession>
<protein>
    <recommendedName>
        <fullName evidence="4">Beta/gamma crystallin 'Greek key' domain-containing protein</fullName>
    </recommendedName>
</protein>
<evidence type="ECO:0000313" key="3">
    <source>
        <dbReference type="Proteomes" id="UP000515292"/>
    </source>
</evidence>
<sequence>MRFLVLAAMMVAVPALAQPQPRGDATLYTSPDYRGGSKYFSGPREYSGFNSVVRSVRMGRDETWELCSREQYRGRCVTVRGSSRDLSRDYGFRDRVGSLRPIVATTLPMPMPQPGGPGDSLRGMAAQFYPRPVGLQCSGPVTGSCAKVAADAFCRANGWNGSRNSGLETRGRDVFVVDVLCVRSGY</sequence>
<feature type="chain" id="PRO_5029017660" description="Beta/gamma crystallin 'Greek key' domain-containing protein" evidence="1">
    <location>
        <begin position="18"/>
        <end position="186"/>
    </location>
</feature>
<dbReference type="RefSeq" id="WP_182296396.1">
    <property type="nucleotide sequence ID" value="NZ_CP059851.1"/>
</dbReference>
<keyword evidence="1" id="KW-0732">Signal</keyword>
<organism evidence="2 3">
    <name type="scientific">Sandaracinobacteroides saxicola</name>
    <dbReference type="NCBI Taxonomy" id="2759707"/>
    <lineage>
        <taxon>Bacteria</taxon>
        <taxon>Pseudomonadati</taxon>
        <taxon>Pseudomonadota</taxon>
        <taxon>Alphaproteobacteria</taxon>
        <taxon>Sphingomonadales</taxon>
        <taxon>Sphingosinicellaceae</taxon>
        <taxon>Sandaracinobacteroides</taxon>
    </lineage>
</organism>
<dbReference type="Proteomes" id="UP000515292">
    <property type="component" value="Chromosome"/>
</dbReference>
<dbReference type="AlphaFoldDB" id="A0A7G5IHZ6"/>
<dbReference type="SUPFAM" id="SSF49695">
    <property type="entry name" value="gamma-Crystallin-like"/>
    <property type="match status" value="1"/>
</dbReference>
<name>A0A7G5IHZ6_9SPHN</name>
<dbReference type="KEGG" id="sand:H3309_00270"/>
<keyword evidence="3" id="KW-1185">Reference proteome</keyword>